<name>A0ACB9Y3R3_PLABR</name>
<keyword evidence="2" id="KW-1185">Reference proteome</keyword>
<evidence type="ECO:0000313" key="2">
    <source>
        <dbReference type="Proteomes" id="UP001056978"/>
    </source>
</evidence>
<dbReference type="Proteomes" id="UP001056978">
    <property type="component" value="Chromosome 12"/>
</dbReference>
<reference evidence="1" key="1">
    <citation type="submission" date="2022-06" db="EMBL/GenBank/DDBJ databases">
        <title>The First Complete Genome of the Simian Malaria Parasite Plasmodium brasilianum.</title>
        <authorList>
            <person name="Bajic M."/>
            <person name="Ravishankar S."/>
        </authorList>
    </citation>
    <scope>NUCLEOTIDE SEQUENCE</scope>
    <source>
        <strain evidence="1">Bolivian I</strain>
    </source>
</reference>
<evidence type="ECO:0000313" key="1">
    <source>
        <dbReference type="EMBL" id="KAI4836254.1"/>
    </source>
</evidence>
<gene>
    <name evidence="1" type="ORF">MKS88_004042</name>
</gene>
<organism evidence="1 2">
    <name type="scientific">Plasmodium brasilianum</name>
    <dbReference type="NCBI Taxonomy" id="5824"/>
    <lineage>
        <taxon>Eukaryota</taxon>
        <taxon>Sar</taxon>
        <taxon>Alveolata</taxon>
        <taxon>Apicomplexa</taxon>
        <taxon>Aconoidasida</taxon>
        <taxon>Haemosporida</taxon>
        <taxon>Plasmodiidae</taxon>
        <taxon>Plasmodium</taxon>
        <taxon>Plasmodium (Plasmodium)</taxon>
    </lineage>
</organism>
<dbReference type="EMBL" id="CM043780">
    <property type="protein sequence ID" value="KAI4836254.1"/>
    <property type="molecule type" value="Genomic_DNA"/>
</dbReference>
<proteinExistence type="predicted"/>
<protein>
    <submittedName>
        <fullName evidence="1">Uncharacterized protein</fullName>
    </submittedName>
</protein>
<sequence>MDEKDIIDEKFYTRTCRLLAMNKKKNYLNVTWKKENIRNNGKYEKKHISNSESVTKGKNKLRKKCTSNNSGGCKQAREIGISGAIFYRFITSEREGISVSYLFKIFSPICILWIIVLVGLFYIFRKTIKYGKLLHLKSNFNYTK</sequence>
<accession>A0ACB9Y3R3</accession>
<comment type="caution">
    <text evidence="1">The sequence shown here is derived from an EMBL/GenBank/DDBJ whole genome shotgun (WGS) entry which is preliminary data.</text>
</comment>